<keyword evidence="2" id="KW-1185">Reference proteome</keyword>
<evidence type="ECO:0000313" key="1">
    <source>
        <dbReference type="EMBL" id="GAA6502904.1"/>
    </source>
</evidence>
<gene>
    <name evidence="1" type="ORF">K340107D12_57200</name>
</gene>
<accession>A0ABQ0C281</accession>
<dbReference type="Proteomes" id="UP001600941">
    <property type="component" value="Unassembled WGS sequence"/>
</dbReference>
<sequence length="75" mass="8426">MWTSLVRCVIPTVQALLNSDAVIRLDVELHNNSPGDVLPGQKKGGQPQPVPRFVFYTVNVYASIISYKAFVYKFK</sequence>
<proteinExistence type="predicted"/>
<organism evidence="1 2">
    <name type="scientific">Blautia parvula</name>
    <dbReference type="NCBI Taxonomy" id="2877527"/>
    <lineage>
        <taxon>Bacteria</taxon>
        <taxon>Bacillati</taxon>
        <taxon>Bacillota</taxon>
        <taxon>Clostridia</taxon>
        <taxon>Lachnospirales</taxon>
        <taxon>Lachnospiraceae</taxon>
        <taxon>Blautia</taxon>
    </lineage>
</organism>
<comment type="caution">
    <text evidence="1">The sequence shown here is derived from an EMBL/GenBank/DDBJ whole genome shotgun (WGS) entry which is preliminary data.</text>
</comment>
<dbReference type="EMBL" id="BAABZQ010000001">
    <property type="protein sequence ID" value="GAA6502904.1"/>
    <property type="molecule type" value="Genomic_DNA"/>
</dbReference>
<name>A0ABQ0C281_9FIRM</name>
<reference evidence="1 2" key="1">
    <citation type="submission" date="2024-04" db="EMBL/GenBank/DDBJ databases">
        <title>Defined microbial consortia suppress multidrug-resistant proinflammatory Enterobacteriaceae via ecological control.</title>
        <authorList>
            <person name="Furuichi M."/>
            <person name="Kawaguchi T."/>
            <person name="Pust M."/>
            <person name="Yasuma K."/>
            <person name="Plichta D."/>
            <person name="Hasegawa N."/>
            <person name="Ohya T."/>
            <person name="Bhattarai S."/>
            <person name="Sasajima S."/>
            <person name="Aoto Y."/>
            <person name="Tuganbaev T."/>
            <person name="Yaginuma M."/>
            <person name="Ueda M."/>
            <person name="Okahashi N."/>
            <person name="Amafuji K."/>
            <person name="Kiridooshi Y."/>
            <person name="Sugita K."/>
            <person name="Strazar M."/>
            <person name="Skelly A."/>
            <person name="Suda W."/>
            <person name="Hattori M."/>
            <person name="Nakamoto N."/>
            <person name="Caballero S."/>
            <person name="Norman J."/>
            <person name="Olle B."/>
            <person name="Tanoue T."/>
            <person name="Arita M."/>
            <person name="Bucci V."/>
            <person name="Atarashi K."/>
            <person name="Xavier R."/>
            <person name="Honda K."/>
        </authorList>
    </citation>
    <scope>NUCLEOTIDE SEQUENCE [LARGE SCALE GENOMIC DNA]</scope>
    <source>
        <strain evidence="2">k34-0107-D12</strain>
    </source>
</reference>
<evidence type="ECO:0000313" key="2">
    <source>
        <dbReference type="Proteomes" id="UP001600941"/>
    </source>
</evidence>
<protein>
    <submittedName>
        <fullName evidence="1">Uncharacterized protein</fullName>
    </submittedName>
</protein>